<name>A0A1I8F3M1_9PLAT</name>
<keyword evidence="2 4" id="KW-0863">Zinc-finger</keyword>
<protein>
    <submittedName>
        <fullName evidence="7">MYND-type domain-containing protein</fullName>
    </submittedName>
</protein>
<feature type="domain" description="MYND-type" evidence="5">
    <location>
        <begin position="23"/>
        <end position="60"/>
    </location>
</feature>
<evidence type="ECO:0000256" key="2">
    <source>
        <dbReference type="ARBA" id="ARBA00022771"/>
    </source>
</evidence>
<reference evidence="7" key="1">
    <citation type="submission" date="2016-11" db="UniProtKB">
        <authorList>
            <consortium name="WormBaseParasite"/>
        </authorList>
    </citation>
    <scope>IDENTIFICATION</scope>
</reference>
<dbReference type="InterPro" id="IPR002893">
    <property type="entry name" value="Znf_MYND"/>
</dbReference>
<evidence type="ECO:0000256" key="3">
    <source>
        <dbReference type="ARBA" id="ARBA00022833"/>
    </source>
</evidence>
<dbReference type="Proteomes" id="UP000095280">
    <property type="component" value="Unplaced"/>
</dbReference>
<dbReference type="Pfam" id="PF01753">
    <property type="entry name" value="zf-MYND"/>
    <property type="match status" value="1"/>
</dbReference>
<dbReference type="PANTHER" id="PTHR10237:SF14">
    <property type="entry name" value="MYND-TYPE DOMAIN-CONTAINING PROTEIN"/>
    <property type="match status" value="1"/>
</dbReference>
<keyword evidence="3" id="KW-0862">Zinc</keyword>
<dbReference type="WBParaSite" id="maker-unitig_19017-snap-gene-0.2-mRNA-1">
    <property type="protein sequence ID" value="maker-unitig_19017-snap-gene-0.2-mRNA-1"/>
    <property type="gene ID" value="maker-unitig_19017-snap-gene-0.2"/>
</dbReference>
<dbReference type="GO" id="GO:0008270">
    <property type="term" value="F:zinc ion binding"/>
    <property type="evidence" value="ECO:0007669"/>
    <property type="project" value="UniProtKB-KW"/>
</dbReference>
<dbReference type="InterPro" id="IPR024119">
    <property type="entry name" value="TF_DEAF-1"/>
</dbReference>
<evidence type="ECO:0000259" key="5">
    <source>
        <dbReference type="PROSITE" id="PS50865"/>
    </source>
</evidence>
<organism evidence="6 7">
    <name type="scientific">Macrostomum lignano</name>
    <dbReference type="NCBI Taxonomy" id="282301"/>
    <lineage>
        <taxon>Eukaryota</taxon>
        <taxon>Metazoa</taxon>
        <taxon>Spiralia</taxon>
        <taxon>Lophotrochozoa</taxon>
        <taxon>Platyhelminthes</taxon>
        <taxon>Rhabditophora</taxon>
        <taxon>Macrostomorpha</taxon>
        <taxon>Macrostomida</taxon>
        <taxon>Macrostomidae</taxon>
        <taxon>Macrostomum</taxon>
    </lineage>
</organism>
<dbReference type="PROSITE" id="PS50865">
    <property type="entry name" value="ZF_MYND_2"/>
    <property type="match status" value="1"/>
</dbReference>
<evidence type="ECO:0000313" key="7">
    <source>
        <dbReference type="WBParaSite" id="maker-unitig_19017-snap-gene-0.2-mRNA-1"/>
    </source>
</evidence>
<evidence type="ECO:0000313" key="6">
    <source>
        <dbReference type="Proteomes" id="UP000095280"/>
    </source>
</evidence>
<dbReference type="AlphaFoldDB" id="A0A1I8F3M1"/>
<dbReference type="GO" id="GO:0000981">
    <property type="term" value="F:DNA-binding transcription factor activity, RNA polymerase II-specific"/>
    <property type="evidence" value="ECO:0007669"/>
    <property type="project" value="TreeGrafter"/>
</dbReference>
<dbReference type="GO" id="GO:0005634">
    <property type="term" value="C:nucleus"/>
    <property type="evidence" value="ECO:0007669"/>
    <property type="project" value="TreeGrafter"/>
</dbReference>
<keyword evidence="1" id="KW-0479">Metal-binding</keyword>
<dbReference type="SUPFAM" id="SSF144232">
    <property type="entry name" value="HIT/MYND zinc finger-like"/>
    <property type="match status" value="1"/>
</dbReference>
<keyword evidence="6" id="KW-1185">Reference proteome</keyword>
<evidence type="ECO:0000256" key="1">
    <source>
        <dbReference type="ARBA" id="ARBA00022723"/>
    </source>
</evidence>
<sequence length="229" mass="25759">ASAKEAEKLVDAAEPPVPQRQPCSQCGRHGDWQRCARCRNKRYCSRACQQQHWPRHKQLCGELAAQLSWADFMQRLGQRLQISRLMDLPDSPMRQLMPDHVLAPFQYPCWPWLLFWQLPVALIFTPALSLAPVPGIPIPVFMYSSLDEPPELLSTNRPGMSESLLALGRPVPASLSELVERPAAVLRDSASLLGPDLSQGEPVAWFGLFLRVNSAAAKSTFDTYRIRIF</sequence>
<accession>A0A1I8F3M1</accession>
<dbReference type="Gene3D" id="6.10.140.2220">
    <property type="match status" value="1"/>
</dbReference>
<dbReference type="PROSITE" id="PS01360">
    <property type="entry name" value="ZF_MYND_1"/>
    <property type="match status" value="1"/>
</dbReference>
<dbReference type="PANTHER" id="PTHR10237">
    <property type="entry name" value="DEFORMED EPIDERMAL AUTOREGULATORY FACTOR 1 HOMOLOG SUPPRESSIN"/>
    <property type="match status" value="1"/>
</dbReference>
<proteinExistence type="predicted"/>
<evidence type="ECO:0000256" key="4">
    <source>
        <dbReference type="PROSITE-ProRule" id="PRU00134"/>
    </source>
</evidence>